<dbReference type="InterPro" id="IPR036388">
    <property type="entry name" value="WH-like_DNA-bd_sf"/>
</dbReference>
<keyword evidence="3" id="KW-0804">Transcription</keyword>
<feature type="domain" description="HTH crp-type" evidence="5">
    <location>
        <begin position="175"/>
        <end position="250"/>
    </location>
</feature>
<dbReference type="GO" id="GO:0005829">
    <property type="term" value="C:cytosol"/>
    <property type="evidence" value="ECO:0007669"/>
    <property type="project" value="TreeGrafter"/>
</dbReference>
<dbReference type="GO" id="GO:0003677">
    <property type="term" value="F:DNA binding"/>
    <property type="evidence" value="ECO:0007669"/>
    <property type="project" value="UniProtKB-KW"/>
</dbReference>
<comment type="caution">
    <text evidence="6">The sequence shown here is derived from an EMBL/GenBank/DDBJ whole genome shotgun (WGS) entry which is preliminary data.</text>
</comment>
<dbReference type="PANTHER" id="PTHR24567:SF68">
    <property type="entry name" value="DNA-BINDING TRANSCRIPTIONAL DUAL REGULATOR CRP"/>
    <property type="match status" value="1"/>
</dbReference>
<dbReference type="SMART" id="SM00100">
    <property type="entry name" value="cNMP"/>
    <property type="match status" value="1"/>
</dbReference>
<dbReference type="InterPro" id="IPR018490">
    <property type="entry name" value="cNMP-bd_dom_sf"/>
</dbReference>
<organism evidence="6 7">
    <name type="scientific">Qipengyuania oceanensis</name>
    <dbReference type="NCBI Taxonomy" id="1463597"/>
    <lineage>
        <taxon>Bacteria</taxon>
        <taxon>Pseudomonadati</taxon>
        <taxon>Pseudomonadota</taxon>
        <taxon>Alphaproteobacteria</taxon>
        <taxon>Sphingomonadales</taxon>
        <taxon>Erythrobacteraceae</taxon>
        <taxon>Qipengyuania</taxon>
    </lineage>
</organism>
<dbReference type="AlphaFoldDB" id="A0A844YLR5"/>
<dbReference type="Proteomes" id="UP000445582">
    <property type="component" value="Unassembled WGS sequence"/>
</dbReference>
<keyword evidence="1" id="KW-0805">Transcription regulation</keyword>
<dbReference type="SMART" id="SM00419">
    <property type="entry name" value="HTH_CRP"/>
    <property type="match status" value="1"/>
</dbReference>
<feature type="domain" description="Cyclic nucleotide-binding" evidence="4">
    <location>
        <begin position="56"/>
        <end position="144"/>
    </location>
</feature>
<dbReference type="EMBL" id="WTYN01000005">
    <property type="protein sequence ID" value="MXO63968.1"/>
    <property type="molecule type" value="Genomic_DNA"/>
</dbReference>
<evidence type="ECO:0000256" key="3">
    <source>
        <dbReference type="ARBA" id="ARBA00023163"/>
    </source>
</evidence>
<evidence type="ECO:0000313" key="6">
    <source>
        <dbReference type="EMBL" id="MXO63968.1"/>
    </source>
</evidence>
<dbReference type="CDD" id="cd00038">
    <property type="entry name" value="CAP_ED"/>
    <property type="match status" value="1"/>
</dbReference>
<protein>
    <submittedName>
        <fullName evidence="6">Cyclic nucleotide-binding domain-containing protein</fullName>
    </submittedName>
</protein>
<dbReference type="Pfam" id="PF00027">
    <property type="entry name" value="cNMP_binding"/>
    <property type="match status" value="1"/>
</dbReference>
<reference evidence="6 7" key="1">
    <citation type="submission" date="2019-12" db="EMBL/GenBank/DDBJ databases">
        <title>Genomic-based taxomic classification of the family Erythrobacteraceae.</title>
        <authorList>
            <person name="Xu L."/>
        </authorList>
    </citation>
    <scope>NUCLEOTIDE SEQUENCE [LARGE SCALE GENOMIC DNA]</scope>
    <source>
        <strain evidence="6 7">MCCC 1A09965</strain>
    </source>
</reference>
<dbReference type="InterPro" id="IPR036390">
    <property type="entry name" value="WH_DNA-bd_sf"/>
</dbReference>
<evidence type="ECO:0000256" key="2">
    <source>
        <dbReference type="ARBA" id="ARBA00023125"/>
    </source>
</evidence>
<dbReference type="Pfam" id="PF13545">
    <property type="entry name" value="HTH_Crp_2"/>
    <property type="match status" value="1"/>
</dbReference>
<name>A0A844YLR5_9SPHN</name>
<dbReference type="CDD" id="cd00092">
    <property type="entry name" value="HTH_CRP"/>
    <property type="match status" value="1"/>
</dbReference>
<evidence type="ECO:0000313" key="7">
    <source>
        <dbReference type="Proteomes" id="UP000445582"/>
    </source>
</evidence>
<accession>A0A844YLR5</accession>
<evidence type="ECO:0000256" key="1">
    <source>
        <dbReference type="ARBA" id="ARBA00023015"/>
    </source>
</evidence>
<dbReference type="InterPro" id="IPR014710">
    <property type="entry name" value="RmlC-like_jellyroll"/>
</dbReference>
<evidence type="ECO:0000259" key="4">
    <source>
        <dbReference type="PROSITE" id="PS50042"/>
    </source>
</evidence>
<dbReference type="InterPro" id="IPR012318">
    <property type="entry name" value="HTH_CRP"/>
</dbReference>
<evidence type="ECO:0000259" key="5">
    <source>
        <dbReference type="PROSITE" id="PS51063"/>
    </source>
</evidence>
<dbReference type="GO" id="GO:0003700">
    <property type="term" value="F:DNA-binding transcription factor activity"/>
    <property type="evidence" value="ECO:0007669"/>
    <property type="project" value="TreeGrafter"/>
</dbReference>
<dbReference type="SUPFAM" id="SSF51206">
    <property type="entry name" value="cAMP-binding domain-like"/>
    <property type="match status" value="1"/>
</dbReference>
<dbReference type="InterPro" id="IPR000595">
    <property type="entry name" value="cNMP-bd_dom"/>
</dbReference>
<dbReference type="InterPro" id="IPR050397">
    <property type="entry name" value="Env_Response_Regulators"/>
</dbReference>
<dbReference type="Gene3D" id="1.10.10.10">
    <property type="entry name" value="Winged helix-like DNA-binding domain superfamily/Winged helix DNA-binding domain"/>
    <property type="match status" value="1"/>
</dbReference>
<dbReference type="Gene3D" id="2.60.120.10">
    <property type="entry name" value="Jelly Rolls"/>
    <property type="match status" value="1"/>
</dbReference>
<gene>
    <name evidence="6" type="ORF">GRI48_13235</name>
</gene>
<dbReference type="PROSITE" id="PS51063">
    <property type="entry name" value="HTH_CRP_2"/>
    <property type="match status" value="1"/>
</dbReference>
<dbReference type="PROSITE" id="PS50042">
    <property type="entry name" value="CNMP_BINDING_3"/>
    <property type="match status" value="1"/>
</dbReference>
<keyword evidence="7" id="KW-1185">Reference proteome</keyword>
<proteinExistence type="predicted"/>
<sequence>MTKIDFSADAADQTSTPVREWGSKVKSTVACKDCPLQECSGLRAHTPEELAYIQEYKQGDIAAERGSIILEQGKKTHHLHSVLEGVLIRYRTLEDGRRQIVNFMFPGDLIGLQGAFDDAVMHSVEALLDVRLCVFERGDFKALIKSHTDLGYDLTWLAAKEETALEEHLVALGQRSAKERVAYLAVWLIDRALDTCMAGDDNSLDLPITQAQIADMLGLSLVHTNRTLRSLEREGLIVWKPGNLRVPDVDAACDYAQYQRAGTNNRPFI</sequence>
<dbReference type="SUPFAM" id="SSF46785">
    <property type="entry name" value="Winged helix' DNA-binding domain"/>
    <property type="match status" value="1"/>
</dbReference>
<dbReference type="PANTHER" id="PTHR24567">
    <property type="entry name" value="CRP FAMILY TRANSCRIPTIONAL REGULATORY PROTEIN"/>
    <property type="match status" value="1"/>
</dbReference>
<keyword evidence="2" id="KW-0238">DNA-binding</keyword>